<dbReference type="VEuPathDB" id="FungiDB:PLEOSDRAFT_1108203"/>
<reference evidence="2" key="1">
    <citation type="journal article" date="2014" name="Proc. Natl. Acad. Sci. U.S.A.">
        <title>Extensive sampling of basidiomycete genomes demonstrates inadequacy of the white-rot/brown-rot paradigm for wood decay fungi.</title>
        <authorList>
            <person name="Riley R."/>
            <person name="Salamov A.A."/>
            <person name="Brown D.W."/>
            <person name="Nagy L.G."/>
            <person name="Floudas D."/>
            <person name="Held B.W."/>
            <person name="Levasseur A."/>
            <person name="Lombard V."/>
            <person name="Morin E."/>
            <person name="Otillar R."/>
            <person name="Lindquist E.A."/>
            <person name="Sun H."/>
            <person name="LaButti K.M."/>
            <person name="Schmutz J."/>
            <person name="Jabbour D."/>
            <person name="Luo H."/>
            <person name="Baker S.E."/>
            <person name="Pisabarro A.G."/>
            <person name="Walton J.D."/>
            <person name="Blanchette R.A."/>
            <person name="Henrissat B."/>
            <person name="Martin F."/>
            <person name="Cullen D."/>
            <person name="Hibbett D.S."/>
            <person name="Grigoriev I.V."/>
        </authorList>
    </citation>
    <scope>NUCLEOTIDE SEQUENCE [LARGE SCALE GENOMIC DNA]</scope>
    <source>
        <strain evidence="2">PC15</strain>
    </source>
</reference>
<dbReference type="InParanoid" id="A0A067N9S6"/>
<gene>
    <name evidence="1" type="ORF">PLEOSDRAFT_1108203</name>
</gene>
<sequence length="237" mass="26530">MNEKVQGTPLSGLWDKEDFTDQDLADIVVHCMKQQAQTSGRGASILPYFVVLDVSPTPECSTTSPLVRYDTTIPAKKTVYAEEYHSDSMAVDDKVFARKAYKALGIPELVCKVQHELVQVRSSREMYDISKEALLTISSGSIEGPEGARWSMIKAIWNWDSLPCVPVYDDGKASIPCPVQYSLEEQDIWEKRLGEALRVTLLQTTYTRQVGLAENWDGDIVGTEADFKTPQKRCTKS</sequence>
<accession>A0A067N9S6</accession>
<dbReference type="EMBL" id="KL198012">
    <property type="protein sequence ID" value="KDQ23715.1"/>
    <property type="molecule type" value="Genomic_DNA"/>
</dbReference>
<protein>
    <submittedName>
        <fullName evidence="1">Uncharacterized protein</fullName>
    </submittedName>
</protein>
<dbReference type="AlphaFoldDB" id="A0A067N9S6"/>
<dbReference type="HOGENOM" id="CLU_1171041_0_0_1"/>
<evidence type="ECO:0000313" key="2">
    <source>
        <dbReference type="Proteomes" id="UP000027073"/>
    </source>
</evidence>
<proteinExistence type="predicted"/>
<evidence type="ECO:0000313" key="1">
    <source>
        <dbReference type="EMBL" id="KDQ23715.1"/>
    </source>
</evidence>
<organism evidence="1 2">
    <name type="scientific">Pleurotus ostreatus (strain PC15)</name>
    <name type="common">Oyster mushroom</name>
    <dbReference type="NCBI Taxonomy" id="1137138"/>
    <lineage>
        <taxon>Eukaryota</taxon>
        <taxon>Fungi</taxon>
        <taxon>Dikarya</taxon>
        <taxon>Basidiomycota</taxon>
        <taxon>Agaricomycotina</taxon>
        <taxon>Agaricomycetes</taxon>
        <taxon>Agaricomycetidae</taxon>
        <taxon>Agaricales</taxon>
        <taxon>Pleurotineae</taxon>
        <taxon>Pleurotaceae</taxon>
        <taxon>Pleurotus</taxon>
    </lineage>
</organism>
<dbReference type="Proteomes" id="UP000027073">
    <property type="component" value="Unassembled WGS sequence"/>
</dbReference>
<name>A0A067N9S6_PLEO1</name>